<sequence length="222" mass="25626">MTSNFTSDGFIIKSFISGSSTSSSSVDGSVISSNYESNHYRWHYYSRLQPQKIIYIKQTKLYIEPFSDNMIITTNYLQHSDRSYPFKYLKTLQIIKLQRRPSIITQKTTNLLGLIAISLGLILMLSPMLLLFRIFGLLNVVVSMGYLIRFYWNITHQQIGEYGLLIEIQHDVQRVITSHSLKAIQMTYRAVLARLENSEPIDGILFVDMYTGEVHSDCQAQY</sequence>
<gene>
    <name evidence="2" type="ORF">HLUCCA11_20075</name>
</gene>
<name>A0A0P8BGT7_9CYAN</name>
<dbReference type="AlphaFoldDB" id="A0A0P8BGT7"/>
<organism evidence="2 3">
    <name type="scientific">Phormidesmis priestleyi Ana</name>
    <dbReference type="NCBI Taxonomy" id="1666911"/>
    <lineage>
        <taxon>Bacteria</taxon>
        <taxon>Bacillati</taxon>
        <taxon>Cyanobacteriota</taxon>
        <taxon>Cyanophyceae</taxon>
        <taxon>Leptolyngbyales</taxon>
        <taxon>Leptolyngbyaceae</taxon>
        <taxon>Phormidesmis</taxon>
    </lineage>
</organism>
<comment type="caution">
    <text evidence="2">The sequence shown here is derived from an EMBL/GenBank/DDBJ whole genome shotgun (WGS) entry which is preliminary data.</text>
</comment>
<evidence type="ECO:0000313" key="2">
    <source>
        <dbReference type="EMBL" id="KPQ32936.1"/>
    </source>
</evidence>
<dbReference type="Proteomes" id="UP000050465">
    <property type="component" value="Unassembled WGS sequence"/>
</dbReference>
<dbReference type="EMBL" id="LJZR01000042">
    <property type="protein sequence ID" value="KPQ32936.1"/>
    <property type="molecule type" value="Genomic_DNA"/>
</dbReference>
<feature type="transmembrane region" description="Helical" evidence="1">
    <location>
        <begin position="131"/>
        <end position="152"/>
    </location>
</feature>
<feature type="transmembrane region" description="Helical" evidence="1">
    <location>
        <begin position="108"/>
        <end position="125"/>
    </location>
</feature>
<evidence type="ECO:0000256" key="1">
    <source>
        <dbReference type="SAM" id="Phobius"/>
    </source>
</evidence>
<accession>A0A0P8BGT7</accession>
<dbReference type="STRING" id="1666911.HLUCCA11_20075"/>
<keyword evidence="1" id="KW-0812">Transmembrane</keyword>
<keyword evidence="1" id="KW-0472">Membrane</keyword>
<proteinExistence type="predicted"/>
<evidence type="ECO:0000313" key="3">
    <source>
        <dbReference type="Proteomes" id="UP000050465"/>
    </source>
</evidence>
<keyword evidence="1" id="KW-1133">Transmembrane helix</keyword>
<protein>
    <submittedName>
        <fullName evidence="2">Uncharacterized protein</fullName>
    </submittedName>
</protein>
<reference evidence="2 3" key="1">
    <citation type="submission" date="2015-09" db="EMBL/GenBank/DDBJ databases">
        <title>Identification and resolution of microdiversity through metagenomic sequencing of parallel consortia.</title>
        <authorList>
            <person name="Nelson W.C."/>
            <person name="Romine M.F."/>
            <person name="Lindemann S.R."/>
        </authorList>
    </citation>
    <scope>NUCLEOTIDE SEQUENCE [LARGE SCALE GENOMIC DNA]</scope>
    <source>
        <strain evidence="2">Ana</strain>
    </source>
</reference>